<evidence type="ECO:0000256" key="5">
    <source>
        <dbReference type="HAMAP-Rule" id="MF_00376"/>
    </source>
</evidence>
<keyword evidence="8" id="KW-1185">Reference proteome</keyword>
<dbReference type="PROSITE" id="PS51219">
    <property type="entry name" value="DPCK"/>
    <property type="match status" value="1"/>
</dbReference>
<keyword evidence="5 7" id="KW-0418">Kinase</keyword>
<evidence type="ECO:0000256" key="4">
    <source>
        <dbReference type="ARBA" id="ARBA00022993"/>
    </source>
</evidence>
<dbReference type="SUPFAM" id="SSF52540">
    <property type="entry name" value="P-loop containing nucleoside triphosphate hydrolases"/>
    <property type="match status" value="1"/>
</dbReference>
<proteinExistence type="inferred from homology"/>
<organism evidence="7 8">
    <name type="scientific">Spirosoma agri</name>
    <dbReference type="NCBI Taxonomy" id="1987381"/>
    <lineage>
        <taxon>Bacteria</taxon>
        <taxon>Pseudomonadati</taxon>
        <taxon>Bacteroidota</taxon>
        <taxon>Cytophagia</taxon>
        <taxon>Cytophagales</taxon>
        <taxon>Cytophagaceae</taxon>
        <taxon>Spirosoma</taxon>
    </lineage>
</organism>
<dbReference type="UniPathway" id="UPA00241">
    <property type="reaction ID" value="UER00356"/>
</dbReference>
<dbReference type="GO" id="GO:0005524">
    <property type="term" value="F:ATP binding"/>
    <property type="evidence" value="ECO:0007669"/>
    <property type="project" value="UniProtKB-UniRule"/>
</dbReference>
<dbReference type="InterPro" id="IPR001977">
    <property type="entry name" value="Depp_CoAkinase"/>
</dbReference>
<keyword evidence="3 5" id="KW-0067">ATP-binding</keyword>
<dbReference type="EC" id="2.7.1.24" evidence="5 6"/>
<dbReference type="GO" id="GO:0005737">
    <property type="term" value="C:cytoplasm"/>
    <property type="evidence" value="ECO:0007669"/>
    <property type="project" value="UniProtKB-SubCell"/>
</dbReference>
<dbReference type="AlphaFoldDB" id="A0A6M0IL68"/>
<keyword evidence="4 5" id="KW-0173">Coenzyme A biosynthesis</keyword>
<evidence type="ECO:0000256" key="3">
    <source>
        <dbReference type="ARBA" id="ARBA00022840"/>
    </source>
</evidence>
<keyword evidence="5 7" id="KW-0808">Transferase</keyword>
<dbReference type="CDD" id="cd02022">
    <property type="entry name" value="DPCK"/>
    <property type="match status" value="1"/>
</dbReference>
<accession>A0A6M0IL68</accession>
<evidence type="ECO:0000256" key="1">
    <source>
        <dbReference type="ARBA" id="ARBA00009018"/>
    </source>
</evidence>
<dbReference type="NCBIfam" id="TIGR00152">
    <property type="entry name" value="dephospho-CoA kinase"/>
    <property type="match status" value="1"/>
</dbReference>
<comment type="similarity">
    <text evidence="1 5">Belongs to the CoaE family.</text>
</comment>
<comment type="subcellular location">
    <subcellularLocation>
        <location evidence="5">Cytoplasm</location>
    </subcellularLocation>
</comment>
<dbReference type="Gene3D" id="3.40.50.300">
    <property type="entry name" value="P-loop containing nucleotide triphosphate hydrolases"/>
    <property type="match status" value="1"/>
</dbReference>
<dbReference type="InterPro" id="IPR027417">
    <property type="entry name" value="P-loop_NTPase"/>
</dbReference>
<comment type="pathway">
    <text evidence="5">Cofactor biosynthesis; coenzyme A biosynthesis; CoA from (R)-pantothenate: step 5/5.</text>
</comment>
<evidence type="ECO:0000313" key="7">
    <source>
        <dbReference type="EMBL" id="NEU69040.1"/>
    </source>
</evidence>
<dbReference type="Proteomes" id="UP000477386">
    <property type="component" value="Unassembled WGS sequence"/>
</dbReference>
<dbReference type="EMBL" id="JAAGNZ010000002">
    <property type="protein sequence ID" value="NEU69040.1"/>
    <property type="molecule type" value="Genomic_DNA"/>
</dbReference>
<evidence type="ECO:0000313" key="8">
    <source>
        <dbReference type="Proteomes" id="UP000477386"/>
    </source>
</evidence>
<dbReference type="RefSeq" id="WP_164041525.1">
    <property type="nucleotide sequence ID" value="NZ_JAAGNZ010000002.1"/>
</dbReference>
<dbReference type="Pfam" id="PF01121">
    <property type="entry name" value="CoaE"/>
    <property type="match status" value="1"/>
</dbReference>
<dbReference type="PANTHER" id="PTHR10695:SF46">
    <property type="entry name" value="BIFUNCTIONAL COENZYME A SYNTHASE-RELATED"/>
    <property type="match status" value="1"/>
</dbReference>
<evidence type="ECO:0000256" key="2">
    <source>
        <dbReference type="ARBA" id="ARBA00022741"/>
    </source>
</evidence>
<reference evidence="7 8" key="1">
    <citation type="submission" date="2020-02" db="EMBL/GenBank/DDBJ databases">
        <title>Draft genome sequence of two Spirosoma agri KCTC 52727 and Spirosoma terrae KCTC 52035.</title>
        <authorList>
            <person name="Rojas J."/>
            <person name="Ambika Manirajan B."/>
            <person name="Ratering S."/>
            <person name="Suarez C."/>
            <person name="Schnell S."/>
        </authorList>
    </citation>
    <scope>NUCLEOTIDE SEQUENCE [LARGE SCALE GENOMIC DNA]</scope>
    <source>
        <strain evidence="7 8">KCTC 52727</strain>
    </source>
</reference>
<comment type="caution">
    <text evidence="7">The sequence shown here is derived from an EMBL/GenBank/DDBJ whole genome shotgun (WGS) entry which is preliminary data.</text>
</comment>
<keyword evidence="2 5" id="KW-0547">Nucleotide-binding</keyword>
<dbReference type="GO" id="GO:0015937">
    <property type="term" value="P:coenzyme A biosynthetic process"/>
    <property type="evidence" value="ECO:0007669"/>
    <property type="project" value="UniProtKB-UniRule"/>
</dbReference>
<dbReference type="HAMAP" id="MF_00376">
    <property type="entry name" value="Dephospho_CoA_kinase"/>
    <property type="match status" value="1"/>
</dbReference>
<name>A0A6M0IL68_9BACT</name>
<evidence type="ECO:0000256" key="6">
    <source>
        <dbReference type="NCBIfam" id="TIGR00152"/>
    </source>
</evidence>
<gene>
    <name evidence="5 7" type="primary">coaE</name>
    <name evidence="7" type="ORF">GK091_19300</name>
</gene>
<protein>
    <recommendedName>
        <fullName evidence="5 6">Dephospho-CoA kinase</fullName>
        <ecNumber evidence="5 6">2.7.1.24</ecNumber>
    </recommendedName>
    <alternativeName>
        <fullName evidence="5">Dephosphocoenzyme A kinase</fullName>
    </alternativeName>
</protein>
<dbReference type="GO" id="GO:0004140">
    <property type="term" value="F:dephospho-CoA kinase activity"/>
    <property type="evidence" value="ECO:0007669"/>
    <property type="project" value="UniProtKB-UniRule"/>
</dbReference>
<comment type="function">
    <text evidence="5">Catalyzes the phosphorylation of the 3'-hydroxyl group of dephosphocoenzyme A to form coenzyme A.</text>
</comment>
<keyword evidence="5" id="KW-0963">Cytoplasm</keyword>
<feature type="binding site" evidence="5">
    <location>
        <begin position="14"/>
        <end position="19"/>
    </location>
    <ligand>
        <name>ATP</name>
        <dbReference type="ChEBI" id="CHEBI:30616"/>
    </ligand>
</feature>
<sequence>MKTPLQIGVTGGIGAGKSIVCRLFQALGIPVYQADERAKWLTEHDPILKADIIRVLGPNAYDATGHYNRAWVASQVFTDPALLTQLNAVIHPRVMSDTDAWVNEHSDKPYVLKEAALMKAAGDNNSLDKVIVVQAPLSLRVERIRQRDPHRSEAEIRNIIDRQISDDDRLQLANYVIDNDETQLLIPQVVTLHHEFLRQSAT</sequence>
<comment type="catalytic activity">
    <reaction evidence="5">
        <text>3'-dephospho-CoA + ATP = ADP + CoA + H(+)</text>
        <dbReference type="Rhea" id="RHEA:18245"/>
        <dbReference type="ChEBI" id="CHEBI:15378"/>
        <dbReference type="ChEBI" id="CHEBI:30616"/>
        <dbReference type="ChEBI" id="CHEBI:57287"/>
        <dbReference type="ChEBI" id="CHEBI:57328"/>
        <dbReference type="ChEBI" id="CHEBI:456216"/>
        <dbReference type="EC" id="2.7.1.24"/>
    </reaction>
</comment>
<dbReference type="PANTHER" id="PTHR10695">
    <property type="entry name" value="DEPHOSPHO-COA KINASE-RELATED"/>
    <property type="match status" value="1"/>
</dbReference>